<keyword evidence="2" id="KW-1185">Reference proteome</keyword>
<name>A0AAQ4RS41_GASAC</name>
<dbReference type="GeneTree" id="ENSGT00390000012196"/>
<proteinExistence type="predicted"/>
<reference evidence="1" key="3">
    <citation type="submission" date="2025-09" db="UniProtKB">
        <authorList>
            <consortium name="Ensembl"/>
        </authorList>
    </citation>
    <scope>IDENTIFICATION</scope>
</reference>
<reference evidence="1 2" key="1">
    <citation type="journal article" date="2021" name="G3 (Bethesda)">
        <title>Improved contiguity of the threespine stickleback genome using long-read sequencing.</title>
        <authorList>
            <person name="Nath S."/>
            <person name="Shaw D.E."/>
            <person name="White M.A."/>
        </authorList>
    </citation>
    <scope>NUCLEOTIDE SEQUENCE [LARGE SCALE GENOMIC DNA]</scope>
    <source>
        <strain evidence="1 2">Lake Benthic</strain>
    </source>
</reference>
<dbReference type="Pfam" id="PF15880">
    <property type="entry name" value="NDUFV3"/>
    <property type="match status" value="1"/>
</dbReference>
<dbReference type="Ensembl" id="ENSGACT00000039990.1">
    <property type="protein sequence ID" value="ENSGACP00000065810.1"/>
    <property type="gene ID" value="ENSGACG00000028807.1"/>
</dbReference>
<dbReference type="GO" id="GO:0005739">
    <property type="term" value="C:mitochondrion"/>
    <property type="evidence" value="ECO:0007669"/>
    <property type="project" value="InterPro"/>
</dbReference>
<accession>A0AAQ4RS41</accession>
<dbReference type="Proteomes" id="UP000007635">
    <property type="component" value="Chromosome XVI"/>
</dbReference>
<organism evidence="1 2">
    <name type="scientific">Gasterosteus aculeatus aculeatus</name>
    <name type="common">three-spined stickleback</name>
    <dbReference type="NCBI Taxonomy" id="481459"/>
    <lineage>
        <taxon>Eukaryota</taxon>
        <taxon>Metazoa</taxon>
        <taxon>Chordata</taxon>
        <taxon>Craniata</taxon>
        <taxon>Vertebrata</taxon>
        <taxon>Euteleostomi</taxon>
        <taxon>Actinopterygii</taxon>
        <taxon>Neopterygii</taxon>
        <taxon>Teleostei</taxon>
        <taxon>Neoteleostei</taxon>
        <taxon>Acanthomorphata</taxon>
        <taxon>Eupercaria</taxon>
        <taxon>Perciformes</taxon>
        <taxon>Cottioidei</taxon>
        <taxon>Gasterosteales</taxon>
        <taxon>Gasterosteidae</taxon>
        <taxon>Gasterosteus</taxon>
    </lineage>
</organism>
<reference evidence="1" key="2">
    <citation type="submission" date="2025-08" db="UniProtKB">
        <authorList>
            <consortium name="Ensembl"/>
        </authorList>
    </citation>
    <scope>IDENTIFICATION</scope>
</reference>
<sequence length="104" mass="11786">MATSLLRLGRLDSVKCLQLESWGVLRNRSAAWLCTQAKEPAEPAKKAKAVRKEAVAVAPPEPDEAFDNSTYKNYQHHNYNPYTFSDLDVQMAKFRLPQPSSVRH</sequence>
<evidence type="ECO:0000313" key="1">
    <source>
        <dbReference type="Ensembl" id="ENSGACP00000065810.1"/>
    </source>
</evidence>
<dbReference type="PANTHER" id="PTHR17117">
    <property type="entry name" value="NADH-UBIQUINONE OXIDOREDUCTASE"/>
    <property type="match status" value="1"/>
</dbReference>
<dbReference type="InterPro" id="IPR026193">
    <property type="entry name" value="NDUFV3"/>
</dbReference>
<evidence type="ECO:0000313" key="2">
    <source>
        <dbReference type="Proteomes" id="UP000007635"/>
    </source>
</evidence>
<dbReference type="AlphaFoldDB" id="A0AAQ4RS41"/>
<dbReference type="GO" id="GO:0042775">
    <property type="term" value="P:mitochondrial ATP synthesis coupled electron transport"/>
    <property type="evidence" value="ECO:0007669"/>
    <property type="project" value="TreeGrafter"/>
</dbReference>
<dbReference type="PANTHER" id="PTHR17117:SF3">
    <property type="entry name" value="NADH DEHYDROGENASE [UBIQUINONE] FLAVOPROTEIN 3, MITOCHONDRIAL"/>
    <property type="match status" value="1"/>
</dbReference>
<protein>
    <submittedName>
        <fullName evidence="1">NADH:ubiquinone oxidoreductase subunit V3</fullName>
    </submittedName>
</protein>
<dbReference type="GO" id="GO:0045271">
    <property type="term" value="C:respiratory chain complex I"/>
    <property type="evidence" value="ECO:0007669"/>
    <property type="project" value="InterPro"/>
</dbReference>